<name>A0A1Y3AS56_EURMA</name>
<reference evidence="2 3" key="1">
    <citation type="submission" date="2017-03" db="EMBL/GenBank/DDBJ databases">
        <title>Genome Survey of Euroglyphus maynei.</title>
        <authorList>
            <person name="Arlian L.G."/>
            <person name="Morgan M.S."/>
            <person name="Rider S.D."/>
        </authorList>
    </citation>
    <scope>NUCLEOTIDE SEQUENCE [LARGE SCALE GENOMIC DNA]</scope>
    <source>
        <strain evidence="2">Arlian Lab</strain>
        <tissue evidence="2">Whole body</tissue>
    </source>
</reference>
<dbReference type="Proteomes" id="UP000194236">
    <property type="component" value="Unassembled WGS sequence"/>
</dbReference>
<dbReference type="AlphaFoldDB" id="A0A1Y3AS56"/>
<sequence>MIDTNRSNRPSTILYQDVYGVASLMSKNDAEKIYNASRRSDVSLEMADILLEDYDHSTQILTANEAIWRRLNTISHYGITDGAILYLSFRSSSSSSSKSSHGEHNSLLNGGVESNVKRFPVNNGTKLNNNRFLQTTYNHDGSNVISETYGSSIANDNNDDNTEYHLYEQIPADRNSNRDTFYGYTGANNDDNNVYNLSQTSFTRMTPMINYNNYESSQQRYEPYVYQRPPSTLRSEEMYGIGNVRTVGNTSLTYQTVSNSMLNNSPFSPNHSRLLLQPNQSLSSYRLNSIANNRRSFARNVYDRLSLFVKRTSSKRQQRRINHTLHNNNKRMMANQRRFNF</sequence>
<dbReference type="EMBL" id="MUJZ01065468">
    <property type="protein sequence ID" value="OTF70483.1"/>
    <property type="molecule type" value="Genomic_DNA"/>
</dbReference>
<proteinExistence type="predicted"/>
<accession>A0A1Y3AS56</accession>
<evidence type="ECO:0000313" key="2">
    <source>
        <dbReference type="EMBL" id="OTF70483.1"/>
    </source>
</evidence>
<feature type="non-terminal residue" evidence="2">
    <location>
        <position position="341"/>
    </location>
</feature>
<gene>
    <name evidence="2" type="ORF">BLA29_005580</name>
</gene>
<keyword evidence="3" id="KW-1185">Reference proteome</keyword>
<dbReference type="Gene3D" id="3.10.20.90">
    <property type="entry name" value="Phosphatidylinositol 3-kinase Catalytic Subunit, Chain A, domain 1"/>
    <property type="match status" value="1"/>
</dbReference>
<protein>
    <submittedName>
        <fullName evidence="2">Uncharacterized protein</fullName>
    </submittedName>
</protein>
<organism evidence="2 3">
    <name type="scientific">Euroglyphus maynei</name>
    <name type="common">Mayne's house dust mite</name>
    <dbReference type="NCBI Taxonomy" id="6958"/>
    <lineage>
        <taxon>Eukaryota</taxon>
        <taxon>Metazoa</taxon>
        <taxon>Ecdysozoa</taxon>
        <taxon>Arthropoda</taxon>
        <taxon>Chelicerata</taxon>
        <taxon>Arachnida</taxon>
        <taxon>Acari</taxon>
        <taxon>Acariformes</taxon>
        <taxon>Sarcoptiformes</taxon>
        <taxon>Astigmata</taxon>
        <taxon>Psoroptidia</taxon>
        <taxon>Analgoidea</taxon>
        <taxon>Pyroglyphidae</taxon>
        <taxon>Pyroglyphinae</taxon>
        <taxon>Euroglyphus</taxon>
    </lineage>
</organism>
<feature type="region of interest" description="Disordered" evidence="1">
    <location>
        <begin position="95"/>
        <end position="125"/>
    </location>
</feature>
<comment type="caution">
    <text evidence="2">The sequence shown here is derived from an EMBL/GenBank/DDBJ whole genome shotgun (WGS) entry which is preliminary data.</text>
</comment>
<evidence type="ECO:0000313" key="3">
    <source>
        <dbReference type="Proteomes" id="UP000194236"/>
    </source>
</evidence>
<evidence type="ECO:0000256" key="1">
    <source>
        <dbReference type="SAM" id="MobiDB-lite"/>
    </source>
</evidence>